<feature type="domain" description="DSBA-like thioredoxin" evidence="1">
    <location>
        <begin position="42"/>
        <end position="243"/>
    </location>
</feature>
<dbReference type="InterPro" id="IPR001853">
    <property type="entry name" value="DSBA-like_thioredoxin_dom"/>
</dbReference>
<dbReference type="PANTHER" id="PTHR13887:SF41">
    <property type="entry name" value="THIOREDOXIN SUPERFAMILY PROTEIN"/>
    <property type="match status" value="1"/>
</dbReference>
<evidence type="ECO:0000313" key="3">
    <source>
        <dbReference type="Proteomes" id="UP001244640"/>
    </source>
</evidence>
<name>A0ABU0U745_9SPHI</name>
<dbReference type="SUPFAM" id="SSF52833">
    <property type="entry name" value="Thioredoxin-like"/>
    <property type="match status" value="1"/>
</dbReference>
<keyword evidence="2" id="KW-0413">Isomerase</keyword>
<protein>
    <submittedName>
        <fullName evidence="2">DsbA family dithiol-disulfide isomerase</fullName>
    </submittedName>
</protein>
<dbReference type="RefSeq" id="WP_307186380.1">
    <property type="nucleotide sequence ID" value="NZ_JAUTBA010000001.1"/>
</dbReference>
<dbReference type="InterPro" id="IPR036249">
    <property type="entry name" value="Thioredoxin-like_sf"/>
</dbReference>
<dbReference type="CDD" id="cd03024">
    <property type="entry name" value="DsbA_FrnE"/>
    <property type="match status" value="1"/>
</dbReference>
<dbReference type="EMBL" id="JAUTBA010000001">
    <property type="protein sequence ID" value="MDQ1150788.1"/>
    <property type="molecule type" value="Genomic_DNA"/>
</dbReference>
<keyword evidence="3" id="KW-1185">Reference proteome</keyword>
<dbReference type="Gene3D" id="3.40.30.10">
    <property type="entry name" value="Glutaredoxin"/>
    <property type="match status" value="1"/>
</dbReference>
<gene>
    <name evidence="2" type="ORF">QE382_002772</name>
</gene>
<proteinExistence type="predicted"/>
<reference evidence="2 3" key="1">
    <citation type="submission" date="2023-07" db="EMBL/GenBank/DDBJ databases">
        <title>Functional and genomic diversity of the sorghum phyllosphere microbiome.</title>
        <authorList>
            <person name="Shade A."/>
        </authorList>
    </citation>
    <scope>NUCLEOTIDE SEQUENCE [LARGE SCALE GENOMIC DNA]</scope>
    <source>
        <strain evidence="2 3">SORGH_AS_0892</strain>
    </source>
</reference>
<accession>A0ABU0U745</accession>
<evidence type="ECO:0000259" key="1">
    <source>
        <dbReference type="Pfam" id="PF01323"/>
    </source>
</evidence>
<evidence type="ECO:0000313" key="2">
    <source>
        <dbReference type="EMBL" id="MDQ1150788.1"/>
    </source>
</evidence>
<sequence length="275" mass="31394">MFLVAIIIIGSFFAFNENDTFKNKDQRMEIVSNQKLNGKMKIEIWSDVMCPFCYIGKEKFETALSEFAYKNQVEVEWKSYQIMPELQTQPDKSIHEVLVDQKRISLEQAKQLNGYATQMAKHVGLTYNFDKTVPVNTLKAHQFQHFAKENGKGDQAEEIMFKAYFTDGKNVDDIPTLVSLGQSIGLDGVALQQALENQIYIQAVKKDITEAQEIGVNGVPYFVFDRKRAISGAQDPKVFLEILRKSFEEWREEKPKGKLDLIEGAVCKPDGTCEQ</sequence>
<comment type="caution">
    <text evidence="2">The sequence shown here is derived from an EMBL/GenBank/DDBJ whole genome shotgun (WGS) entry which is preliminary data.</text>
</comment>
<dbReference type="Proteomes" id="UP001244640">
    <property type="component" value="Unassembled WGS sequence"/>
</dbReference>
<dbReference type="PANTHER" id="PTHR13887">
    <property type="entry name" value="GLUTATHIONE S-TRANSFERASE KAPPA"/>
    <property type="match status" value="1"/>
</dbReference>
<dbReference type="Pfam" id="PF01323">
    <property type="entry name" value="DSBA"/>
    <property type="match status" value="1"/>
</dbReference>
<dbReference type="GO" id="GO:0016853">
    <property type="term" value="F:isomerase activity"/>
    <property type="evidence" value="ECO:0007669"/>
    <property type="project" value="UniProtKB-KW"/>
</dbReference>
<organism evidence="2 3">
    <name type="scientific">Sphingobacterium zeae</name>
    <dbReference type="NCBI Taxonomy" id="1776859"/>
    <lineage>
        <taxon>Bacteria</taxon>
        <taxon>Pseudomonadati</taxon>
        <taxon>Bacteroidota</taxon>
        <taxon>Sphingobacteriia</taxon>
        <taxon>Sphingobacteriales</taxon>
        <taxon>Sphingobacteriaceae</taxon>
        <taxon>Sphingobacterium</taxon>
    </lineage>
</organism>